<dbReference type="Pfam" id="PF06727">
    <property type="entry name" value="DUF1207"/>
    <property type="match status" value="1"/>
</dbReference>
<keyword evidence="1" id="KW-0732">Signal</keyword>
<evidence type="ECO:0000256" key="1">
    <source>
        <dbReference type="SAM" id="SignalP"/>
    </source>
</evidence>
<feature type="chain" id="PRO_5015636542" evidence="1">
    <location>
        <begin position="35"/>
        <end position="372"/>
    </location>
</feature>
<dbReference type="Proteomes" id="UP000239388">
    <property type="component" value="Unassembled WGS sequence"/>
</dbReference>
<dbReference type="AlphaFoldDB" id="A0A2S8F4N6"/>
<organism evidence="2 3">
    <name type="scientific">Blastopirellula marina</name>
    <dbReference type="NCBI Taxonomy" id="124"/>
    <lineage>
        <taxon>Bacteria</taxon>
        <taxon>Pseudomonadati</taxon>
        <taxon>Planctomycetota</taxon>
        <taxon>Planctomycetia</taxon>
        <taxon>Pirellulales</taxon>
        <taxon>Pirellulaceae</taxon>
        <taxon>Blastopirellula</taxon>
    </lineage>
</organism>
<reference evidence="2 3" key="1">
    <citation type="submission" date="2018-02" db="EMBL/GenBank/DDBJ databases">
        <title>Comparative genomes isolates from brazilian mangrove.</title>
        <authorList>
            <person name="Araujo J.E."/>
            <person name="Taketani R.G."/>
            <person name="Silva M.C.P."/>
            <person name="Loureco M.V."/>
            <person name="Andreote F.D."/>
        </authorList>
    </citation>
    <scope>NUCLEOTIDE SEQUENCE [LARGE SCALE GENOMIC DNA]</scope>
    <source>
        <strain evidence="2 3">NAP PRIS-MGV</strain>
    </source>
</reference>
<dbReference type="OrthoDB" id="238106at2"/>
<protein>
    <submittedName>
        <fullName evidence="2">DUF1207 domain-containing protein</fullName>
    </submittedName>
</protein>
<dbReference type="EMBL" id="PUIB01000029">
    <property type="protein sequence ID" value="PQO26884.1"/>
    <property type="molecule type" value="Genomic_DNA"/>
</dbReference>
<sequence length="372" mass="42211">MNSETRDNLTLHSAMRIAVGMTVCLLFGATSAQAQYQGQYPPPIQEPPPYQEAYHRDLNSIIPGDEYNGPRPTFGLTGVSHLEQVQDEGLPFPDRPIEVSEYELSQDPWCPPGNDYWHWQLLPTGQIFRTFLASGQESRLAVKIGDLSGFRGTTILDGNLGGRFGVVRFGNDDPFLPQGVQWDVEGSAKVRLDIPNDVDVRSADFRAGTQLTWSYRDAPNHRTRFGYYHLSSHLGDEFLLKNPTYDRLNYSRDVIILGHSVFLSERTRVYGQVGWAFFTTVSQPWELETGFEWAPTQPTGFRGEPFFAIDGRIRQELDWGGAFTVQTGWAWIGDDAGHLLRIGLQYYNGASSQLSFYQKWEQQVGFGIWYDF</sequence>
<dbReference type="InterPro" id="IPR009599">
    <property type="entry name" value="DUF1207"/>
</dbReference>
<gene>
    <name evidence="2" type="ORF">C5Y98_29375</name>
</gene>
<dbReference type="RefSeq" id="WP_105359994.1">
    <property type="nucleotide sequence ID" value="NZ_PUIB01000029.1"/>
</dbReference>
<proteinExistence type="predicted"/>
<comment type="caution">
    <text evidence="2">The sequence shown here is derived from an EMBL/GenBank/DDBJ whole genome shotgun (WGS) entry which is preliminary data.</text>
</comment>
<evidence type="ECO:0000313" key="3">
    <source>
        <dbReference type="Proteomes" id="UP000239388"/>
    </source>
</evidence>
<feature type="signal peptide" evidence="1">
    <location>
        <begin position="1"/>
        <end position="34"/>
    </location>
</feature>
<name>A0A2S8F4N6_9BACT</name>
<accession>A0A2S8F4N6</accession>
<evidence type="ECO:0000313" key="2">
    <source>
        <dbReference type="EMBL" id="PQO26884.1"/>
    </source>
</evidence>